<protein>
    <submittedName>
        <fullName evidence="2">OST-HTH/LOTUS domain-containing protein</fullName>
    </submittedName>
</protein>
<dbReference type="InterPro" id="IPR021139">
    <property type="entry name" value="NYN"/>
</dbReference>
<dbReference type="PANTHER" id="PTHR35811">
    <property type="entry name" value="SLR1870 PROTEIN"/>
    <property type="match status" value="1"/>
</dbReference>
<sequence>MQNSLKLAVLIDADNTNHNVAQALFDEIARLGEANVRRIYGDYTRSEMQGWEKKLATHALIPTHQPAYVKGKNASDITMVIDAMDLLHKGNVDGFCLVSSDSDFTRLAQRIKEEGAVVYGFGEQKTPEAFRAACTRFIYNENLMNGSPDAEAPDRRKTQPPAAAVPILRSAIAELEGDDDWVSLGVLGQRINNARPDFDARTYGCSSLSKLVEKCGAFDLSRDAGNRVIVRRKD</sequence>
<reference evidence="3" key="1">
    <citation type="submission" date="2017-09" db="EMBL/GenBank/DDBJ databases">
        <authorList>
            <person name="Varghese N."/>
            <person name="Submissions S."/>
        </authorList>
    </citation>
    <scope>NUCLEOTIDE SEQUENCE [LARGE SCALE GENOMIC DNA]</scope>
    <source>
        <strain evidence="3">C7</strain>
    </source>
</reference>
<dbReference type="Gene3D" id="3.40.50.1010">
    <property type="entry name" value="5'-nuclease"/>
    <property type="match status" value="1"/>
</dbReference>
<dbReference type="Gene3D" id="3.30.420.610">
    <property type="entry name" value="LOTUS domain-like"/>
    <property type="match status" value="1"/>
</dbReference>
<dbReference type="CDD" id="cd11297">
    <property type="entry name" value="PIN_LabA-like_N_1"/>
    <property type="match status" value="1"/>
</dbReference>
<name>A0A2C9CMM1_9RHOB</name>
<dbReference type="InterPro" id="IPR025605">
    <property type="entry name" value="OST-HTH/LOTUS_dom"/>
</dbReference>
<dbReference type="EMBL" id="OCTN01000001">
    <property type="protein sequence ID" value="SOH92472.1"/>
    <property type="molecule type" value="Genomic_DNA"/>
</dbReference>
<feature type="domain" description="HTH OST-type" evidence="1">
    <location>
        <begin position="160"/>
        <end position="234"/>
    </location>
</feature>
<evidence type="ECO:0000313" key="2">
    <source>
        <dbReference type="EMBL" id="SOH92472.1"/>
    </source>
</evidence>
<dbReference type="OrthoDB" id="9783963at2"/>
<keyword evidence="3" id="KW-1185">Reference proteome</keyword>
<dbReference type="Pfam" id="PF01936">
    <property type="entry name" value="NYN"/>
    <property type="match status" value="1"/>
</dbReference>
<dbReference type="Pfam" id="PF12872">
    <property type="entry name" value="OST-HTH"/>
    <property type="match status" value="1"/>
</dbReference>
<gene>
    <name evidence="2" type="ORF">SAMN06273572_101319</name>
</gene>
<dbReference type="Proteomes" id="UP000220034">
    <property type="component" value="Unassembled WGS sequence"/>
</dbReference>
<dbReference type="PANTHER" id="PTHR35811:SF1">
    <property type="entry name" value="HTH OST-TYPE DOMAIN-CONTAINING PROTEIN"/>
    <property type="match status" value="1"/>
</dbReference>
<dbReference type="RefSeq" id="WP_097928051.1">
    <property type="nucleotide sequence ID" value="NZ_OCTN01000001.1"/>
</dbReference>
<dbReference type="PROSITE" id="PS51644">
    <property type="entry name" value="HTH_OST"/>
    <property type="match status" value="1"/>
</dbReference>
<proteinExistence type="predicted"/>
<evidence type="ECO:0000259" key="1">
    <source>
        <dbReference type="PROSITE" id="PS51644"/>
    </source>
</evidence>
<accession>A0A2C9CMM1</accession>
<dbReference type="GO" id="GO:0004540">
    <property type="term" value="F:RNA nuclease activity"/>
    <property type="evidence" value="ECO:0007669"/>
    <property type="project" value="InterPro"/>
</dbReference>
<dbReference type="AlphaFoldDB" id="A0A2C9CMM1"/>
<evidence type="ECO:0000313" key="3">
    <source>
        <dbReference type="Proteomes" id="UP000220034"/>
    </source>
</evidence>
<dbReference type="CDD" id="cd10146">
    <property type="entry name" value="LabA_like_C"/>
    <property type="match status" value="1"/>
</dbReference>
<organism evidence="2 3">
    <name type="scientific">Pontivivens marinum</name>
    <dbReference type="NCBI Taxonomy" id="1690039"/>
    <lineage>
        <taxon>Bacteria</taxon>
        <taxon>Pseudomonadati</taxon>
        <taxon>Pseudomonadota</taxon>
        <taxon>Alphaproteobacteria</taxon>
        <taxon>Rhodobacterales</taxon>
        <taxon>Paracoccaceae</taxon>
        <taxon>Pontivivens</taxon>
    </lineage>
</organism>
<dbReference type="InterPro" id="IPR041966">
    <property type="entry name" value="LOTUS-like"/>
</dbReference>